<dbReference type="EMBL" id="JACGWN010000006">
    <property type="protein sequence ID" value="KAL0447912.1"/>
    <property type="molecule type" value="Genomic_DNA"/>
</dbReference>
<keyword evidence="1" id="KW-0175">Coiled coil</keyword>
<accession>A0AAW2X132</accession>
<organism evidence="2">
    <name type="scientific">Sesamum latifolium</name>
    <dbReference type="NCBI Taxonomy" id="2727402"/>
    <lineage>
        <taxon>Eukaryota</taxon>
        <taxon>Viridiplantae</taxon>
        <taxon>Streptophyta</taxon>
        <taxon>Embryophyta</taxon>
        <taxon>Tracheophyta</taxon>
        <taxon>Spermatophyta</taxon>
        <taxon>Magnoliopsida</taxon>
        <taxon>eudicotyledons</taxon>
        <taxon>Gunneridae</taxon>
        <taxon>Pentapetalae</taxon>
        <taxon>asterids</taxon>
        <taxon>lamiids</taxon>
        <taxon>Lamiales</taxon>
        <taxon>Pedaliaceae</taxon>
        <taxon>Sesamum</taxon>
    </lineage>
</organism>
<sequence>MPRGELEDKVKRLGAENAQLKEAKKEANNKCQPMEKELKRMSKEIAGHEEAFRKAVEKAIHDFSHTDEG</sequence>
<reference evidence="2" key="2">
    <citation type="journal article" date="2024" name="Plant">
        <title>Genomic evolution and insights into agronomic trait innovations of Sesamum species.</title>
        <authorList>
            <person name="Miao H."/>
            <person name="Wang L."/>
            <person name="Qu L."/>
            <person name="Liu H."/>
            <person name="Sun Y."/>
            <person name="Le M."/>
            <person name="Wang Q."/>
            <person name="Wei S."/>
            <person name="Zheng Y."/>
            <person name="Lin W."/>
            <person name="Duan Y."/>
            <person name="Cao H."/>
            <person name="Xiong S."/>
            <person name="Wang X."/>
            <person name="Wei L."/>
            <person name="Li C."/>
            <person name="Ma Q."/>
            <person name="Ju M."/>
            <person name="Zhao R."/>
            <person name="Li G."/>
            <person name="Mu C."/>
            <person name="Tian Q."/>
            <person name="Mei H."/>
            <person name="Zhang T."/>
            <person name="Gao T."/>
            <person name="Zhang H."/>
        </authorList>
    </citation>
    <scope>NUCLEOTIDE SEQUENCE</scope>
    <source>
        <strain evidence="2">KEN1</strain>
    </source>
</reference>
<protein>
    <submittedName>
        <fullName evidence="2">Uncharacterized protein</fullName>
    </submittedName>
</protein>
<proteinExistence type="predicted"/>
<feature type="coiled-coil region" evidence="1">
    <location>
        <begin position="3"/>
        <end position="58"/>
    </location>
</feature>
<evidence type="ECO:0000313" key="2">
    <source>
        <dbReference type="EMBL" id="KAL0447912.1"/>
    </source>
</evidence>
<evidence type="ECO:0000256" key="1">
    <source>
        <dbReference type="SAM" id="Coils"/>
    </source>
</evidence>
<dbReference type="AlphaFoldDB" id="A0AAW2X132"/>
<reference evidence="2" key="1">
    <citation type="submission" date="2020-06" db="EMBL/GenBank/DDBJ databases">
        <authorList>
            <person name="Li T."/>
            <person name="Hu X."/>
            <person name="Zhang T."/>
            <person name="Song X."/>
            <person name="Zhang H."/>
            <person name="Dai N."/>
            <person name="Sheng W."/>
            <person name="Hou X."/>
            <person name="Wei L."/>
        </authorList>
    </citation>
    <scope>NUCLEOTIDE SEQUENCE</scope>
    <source>
        <strain evidence="2">KEN1</strain>
        <tissue evidence="2">Leaf</tissue>
    </source>
</reference>
<comment type="caution">
    <text evidence="2">The sequence shown here is derived from an EMBL/GenBank/DDBJ whole genome shotgun (WGS) entry which is preliminary data.</text>
</comment>
<name>A0AAW2X132_9LAMI</name>
<gene>
    <name evidence="2" type="ORF">Slati_1919100</name>
</gene>